<proteinExistence type="predicted"/>
<dbReference type="AlphaFoldDB" id="A0A1W2BW40"/>
<sequence length="171" mass="18193">MRCFAVAQLECEALSEVIRAYLENCPVVSEKKSGGICMAAGRELGLLLRQNPELVIFSRHWGDKTNSETGDPIHCGAALIPGVHASSVGARIRTKSAVSYGMSPRDTITLSSINDTQTVVALQRELVTLDGAVLERQELPLKRPLPGSADDLMAAVGGLLLLGVSPERLTG</sequence>
<dbReference type="OrthoDB" id="1862895at2"/>
<name>A0A1W2BW40_9FIRM</name>
<reference evidence="1 2" key="1">
    <citation type="submission" date="2017-04" db="EMBL/GenBank/DDBJ databases">
        <authorList>
            <person name="Afonso C.L."/>
            <person name="Miller P.J."/>
            <person name="Scott M.A."/>
            <person name="Spackman E."/>
            <person name="Goraichik I."/>
            <person name="Dimitrov K.M."/>
            <person name="Suarez D.L."/>
            <person name="Swayne D.E."/>
        </authorList>
    </citation>
    <scope>NUCLEOTIDE SEQUENCE [LARGE SCALE GENOMIC DNA]</scope>
    <source>
        <strain evidence="1 2">DSM 12816</strain>
    </source>
</reference>
<dbReference type="EMBL" id="FWXW01000006">
    <property type="protein sequence ID" value="SMC76748.1"/>
    <property type="molecule type" value="Genomic_DNA"/>
</dbReference>
<dbReference type="RefSeq" id="WP_143806945.1">
    <property type="nucleotide sequence ID" value="NZ_FWXW01000006.1"/>
</dbReference>
<gene>
    <name evidence="1" type="ORF">SAMN02745168_2406</name>
</gene>
<protein>
    <submittedName>
        <fullName evidence="1">Uncharacterized protein</fullName>
    </submittedName>
</protein>
<dbReference type="STRING" id="1122930.SAMN02745168_2406"/>
<dbReference type="Proteomes" id="UP000192790">
    <property type="component" value="Unassembled WGS sequence"/>
</dbReference>
<keyword evidence="2" id="KW-1185">Reference proteome</keyword>
<organism evidence="1 2">
    <name type="scientific">Papillibacter cinnamivorans DSM 12816</name>
    <dbReference type="NCBI Taxonomy" id="1122930"/>
    <lineage>
        <taxon>Bacteria</taxon>
        <taxon>Bacillati</taxon>
        <taxon>Bacillota</taxon>
        <taxon>Clostridia</taxon>
        <taxon>Eubacteriales</taxon>
        <taxon>Oscillospiraceae</taxon>
        <taxon>Papillibacter</taxon>
    </lineage>
</organism>
<accession>A0A1W2BW40</accession>
<evidence type="ECO:0000313" key="2">
    <source>
        <dbReference type="Proteomes" id="UP000192790"/>
    </source>
</evidence>
<evidence type="ECO:0000313" key="1">
    <source>
        <dbReference type="EMBL" id="SMC76748.1"/>
    </source>
</evidence>